<reference evidence="1" key="3">
    <citation type="submission" date="2015-04" db="UniProtKB">
        <authorList>
            <consortium name="EnsemblPlants"/>
        </authorList>
    </citation>
    <scope>IDENTIFICATION</scope>
</reference>
<dbReference type="EnsemblPlants" id="LPERR04G03350.1">
    <property type="protein sequence ID" value="LPERR04G03350.1"/>
    <property type="gene ID" value="LPERR04G03350"/>
</dbReference>
<reference evidence="1 2" key="1">
    <citation type="submission" date="2012-08" db="EMBL/GenBank/DDBJ databases">
        <title>Oryza genome evolution.</title>
        <authorList>
            <person name="Wing R.A."/>
        </authorList>
    </citation>
    <scope>NUCLEOTIDE SEQUENCE</scope>
</reference>
<evidence type="ECO:0000313" key="1">
    <source>
        <dbReference type="EnsemblPlants" id="LPERR04G03350.1"/>
    </source>
</evidence>
<dbReference type="HOGENOM" id="CLU_2838720_0_0_1"/>
<keyword evidence="2" id="KW-1185">Reference proteome</keyword>
<proteinExistence type="predicted"/>
<name>A0A0D9W2U6_9ORYZ</name>
<sequence length="66" mass="7696">MGKRSFPSSQADDQVGTEIRRWWQATCRLQWCHLKSLLTLPLQPAELRVVCEDRNDFTTVLQKPLP</sequence>
<accession>A0A0D9W2U6</accession>
<reference evidence="2" key="2">
    <citation type="submission" date="2013-12" db="EMBL/GenBank/DDBJ databases">
        <authorList>
            <person name="Yu Y."/>
            <person name="Lee S."/>
            <person name="de Baynast K."/>
            <person name="Wissotski M."/>
            <person name="Liu L."/>
            <person name="Talag J."/>
            <person name="Goicoechea J."/>
            <person name="Angelova A."/>
            <person name="Jetty R."/>
            <person name="Kudrna D."/>
            <person name="Golser W."/>
            <person name="Rivera L."/>
            <person name="Zhang J."/>
            <person name="Wing R."/>
        </authorList>
    </citation>
    <scope>NUCLEOTIDE SEQUENCE</scope>
</reference>
<protein>
    <submittedName>
        <fullName evidence="1">Uncharacterized protein</fullName>
    </submittedName>
</protein>
<dbReference type="Proteomes" id="UP000032180">
    <property type="component" value="Chromosome 4"/>
</dbReference>
<dbReference type="Gramene" id="LPERR04G03350.1">
    <property type="protein sequence ID" value="LPERR04G03350.1"/>
    <property type="gene ID" value="LPERR04G03350"/>
</dbReference>
<evidence type="ECO:0000313" key="2">
    <source>
        <dbReference type="Proteomes" id="UP000032180"/>
    </source>
</evidence>
<dbReference type="AlphaFoldDB" id="A0A0D9W2U6"/>
<organism evidence="1 2">
    <name type="scientific">Leersia perrieri</name>
    <dbReference type="NCBI Taxonomy" id="77586"/>
    <lineage>
        <taxon>Eukaryota</taxon>
        <taxon>Viridiplantae</taxon>
        <taxon>Streptophyta</taxon>
        <taxon>Embryophyta</taxon>
        <taxon>Tracheophyta</taxon>
        <taxon>Spermatophyta</taxon>
        <taxon>Magnoliopsida</taxon>
        <taxon>Liliopsida</taxon>
        <taxon>Poales</taxon>
        <taxon>Poaceae</taxon>
        <taxon>BOP clade</taxon>
        <taxon>Oryzoideae</taxon>
        <taxon>Oryzeae</taxon>
        <taxon>Oryzinae</taxon>
        <taxon>Leersia</taxon>
    </lineage>
</organism>